<evidence type="ECO:0000313" key="2">
    <source>
        <dbReference type="Proteomes" id="UP000824998"/>
    </source>
</evidence>
<reference evidence="1" key="1">
    <citation type="journal article" date="2021" name="IMA Fungus">
        <title>Genomic characterization of three marine fungi, including Emericellopsis atlantica sp. nov. with signatures of a generalist lifestyle and marine biomass degradation.</title>
        <authorList>
            <person name="Hagestad O.C."/>
            <person name="Hou L."/>
            <person name="Andersen J.H."/>
            <person name="Hansen E.H."/>
            <person name="Altermark B."/>
            <person name="Li C."/>
            <person name="Kuhnert E."/>
            <person name="Cox R.J."/>
            <person name="Crous P.W."/>
            <person name="Spatafora J.W."/>
            <person name="Lail K."/>
            <person name="Amirebrahimi M."/>
            <person name="Lipzen A."/>
            <person name="Pangilinan J."/>
            <person name="Andreopoulos W."/>
            <person name="Hayes R.D."/>
            <person name="Ng V."/>
            <person name="Grigoriev I.V."/>
            <person name="Jackson S.A."/>
            <person name="Sutton T.D.S."/>
            <person name="Dobson A.D.W."/>
            <person name="Rama T."/>
        </authorList>
    </citation>
    <scope>NUCLEOTIDE SEQUENCE</scope>
    <source>
        <strain evidence="1">TRa018bII</strain>
    </source>
</reference>
<accession>A0A9P8C6X8</accession>
<organism evidence="1 2">
    <name type="scientific">Amylocarpus encephaloides</name>
    <dbReference type="NCBI Taxonomy" id="45428"/>
    <lineage>
        <taxon>Eukaryota</taxon>
        <taxon>Fungi</taxon>
        <taxon>Dikarya</taxon>
        <taxon>Ascomycota</taxon>
        <taxon>Pezizomycotina</taxon>
        <taxon>Leotiomycetes</taxon>
        <taxon>Helotiales</taxon>
        <taxon>Helotiales incertae sedis</taxon>
        <taxon>Amylocarpus</taxon>
    </lineage>
</organism>
<dbReference type="Proteomes" id="UP000824998">
    <property type="component" value="Unassembled WGS sequence"/>
</dbReference>
<gene>
    <name evidence="1" type="ORF">BJ875DRAFT_260492</name>
</gene>
<evidence type="ECO:0000313" key="1">
    <source>
        <dbReference type="EMBL" id="KAG9235707.1"/>
    </source>
</evidence>
<name>A0A9P8C6X8_9HELO</name>
<protein>
    <submittedName>
        <fullName evidence="1">Uncharacterized protein</fullName>
    </submittedName>
</protein>
<comment type="caution">
    <text evidence="1">The sequence shown here is derived from an EMBL/GenBank/DDBJ whole genome shotgun (WGS) entry which is preliminary data.</text>
</comment>
<sequence length="208" mass="24388">MGTLIPSTEVSGLPISLDHDIFLIQDRKWNCWYTGKSNPREDSTVSRTHGKKPTQACERIERFSASGVRRVCVTCLDCTADRGYHRAMQGDSLQELCYGCSNLCERIFYPGTRATLGHDDQEELDWTWKWTYRVEEVFHLHYGWNSVKRVFPPLEACRCSLCQPWSRMDREYLRLLKDDTPKGSDYDTHNTLFQRSRELWEKGPRPEE</sequence>
<dbReference type="OrthoDB" id="3473305at2759"/>
<proteinExistence type="predicted"/>
<dbReference type="EMBL" id="MU251424">
    <property type="protein sequence ID" value="KAG9235707.1"/>
    <property type="molecule type" value="Genomic_DNA"/>
</dbReference>
<dbReference type="AlphaFoldDB" id="A0A9P8C6X8"/>
<keyword evidence="2" id="KW-1185">Reference proteome</keyword>